<accession>A0A424Z243</accession>
<dbReference type="RefSeq" id="WP_124133928.1">
    <property type="nucleotide sequence ID" value="NZ_QURW01000003.1"/>
</dbReference>
<feature type="domain" description="6-hydroxymethylpterin diphosphokinase MptE-like" evidence="2">
    <location>
        <begin position="209"/>
        <end position="383"/>
    </location>
</feature>
<keyword evidence="1" id="KW-0175">Coiled coil</keyword>
<evidence type="ECO:0000256" key="1">
    <source>
        <dbReference type="SAM" id="Coils"/>
    </source>
</evidence>
<dbReference type="PANTHER" id="PTHR41786">
    <property type="entry name" value="MOTILITY ACCESSORY FACTOR MAF"/>
    <property type="match status" value="1"/>
</dbReference>
<dbReference type="Pfam" id="PF01973">
    <property type="entry name" value="MptE-like"/>
    <property type="match status" value="1"/>
</dbReference>
<proteinExistence type="predicted"/>
<dbReference type="PANTHER" id="PTHR41786:SF1">
    <property type="entry name" value="6-HYDROXYMETHYLPTERIN DIPHOSPHOKINASE MPTE-LIKE DOMAIN-CONTAINING PROTEIN"/>
    <property type="match status" value="1"/>
</dbReference>
<evidence type="ECO:0000313" key="4">
    <source>
        <dbReference type="Proteomes" id="UP000286095"/>
    </source>
</evidence>
<sequence length="653" mass="76934">MQFNLSQKKLFDKNLNALNNTLLKKSLKQIQKSKFKLILGKDNLDINLKNTKDNTLLYENTLNELNTMLNLYNDKYLLYPVLYFYGFGNGILFKALLQNKNHQHIVVFEKDMEIVWMMFHLIDFSQEFYKNKLILCNINSLNFEDYHDLCSFNPFFQFARVYFLELTSNYYEKFQKDILDLNNKVAKAFKNAILRNGNDSKDILQGMEQFIYNLPVMLTHTPYQNLLKQRAKLSKTAIIVSTGPSLTKQLPLLKQYANKATIIAADSSYPILAKHDIKPDYVLSLERILLTSEFFNNNFGDFDKDILFITTHLTHPQTIKNLKSNNRTFMLAYRGSQFIQYLNIKDFGILSEGHSVANVAYGLAVFLQHKNIIFIGQDLAYAKTGLSHSQDYQNLDKHQGHYERDFGHFRILAYGGKGYVESSFYWTLFKYYLEKRIHEANQLKLCSTYNCTQGGARIEGTIEKPFKEVCETLLTKELKKPFIKVQSLNKDKQNEFLLKCYFKIYKSIAHCKSFKEKILNSYHHFQETFSKLNLTSNLQEAKEILNYLIQEIDKIKLELEDEKNMLDLYEILTPLLIQFELNLARIYVLNVKTSKEAYDKSFLWVKEHIEFFQMIYTHIKAQEKALIDNIIPLEDELKKRKLEKWKRRIKNAK</sequence>
<dbReference type="InterPro" id="IPR002826">
    <property type="entry name" value="MptE-like"/>
</dbReference>
<dbReference type="EMBL" id="QURW01000003">
    <property type="protein sequence ID" value="RQD88239.1"/>
    <property type="molecule type" value="Genomic_DNA"/>
</dbReference>
<dbReference type="STRING" id="1813019.A2J15_00070"/>
<gene>
    <name evidence="3" type="ORF">DZD40_01345</name>
</gene>
<name>A0A424Z243_9BACT</name>
<evidence type="ECO:0000313" key="3">
    <source>
        <dbReference type="EMBL" id="RQD88239.1"/>
    </source>
</evidence>
<evidence type="ECO:0000259" key="2">
    <source>
        <dbReference type="Pfam" id="PF01973"/>
    </source>
</evidence>
<comment type="caution">
    <text evidence="3">The sequence shown here is derived from an EMBL/GenBank/DDBJ whole genome shotgun (WGS) entry which is preliminary data.</text>
</comment>
<feature type="coiled-coil region" evidence="1">
    <location>
        <begin position="538"/>
        <end position="572"/>
    </location>
</feature>
<reference evidence="3 4" key="1">
    <citation type="submission" date="2018-08" db="EMBL/GenBank/DDBJ databases">
        <title>Survival mechanisms of Campylobacter hepaticus identified by genomic analysis and comparative transcriptomic analysis of in vivo and in vitro derived bacteria.</title>
        <authorList>
            <person name="Van T.T.H."/>
            <person name="Moore R.J."/>
        </authorList>
    </citation>
    <scope>NUCLEOTIDE SEQUENCE [LARGE SCALE GENOMIC DNA]</scope>
    <source>
        <strain evidence="3 4">54L</strain>
    </source>
</reference>
<organism evidence="3 4">
    <name type="scientific">Campylobacter hepaticus</name>
    <dbReference type="NCBI Taxonomy" id="1813019"/>
    <lineage>
        <taxon>Bacteria</taxon>
        <taxon>Pseudomonadati</taxon>
        <taxon>Campylobacterota</taxon>
        <taxon>Epsilonproteobacteria</taxon>
        <taxon>Campylobacterales</taxon>
        <taxon>Campylobacteraceae</taxon>
        <taxon>Campylobacter</taxon>
    </lineage>
</organism>
<dbReference type="Proteomes" id="UP000286095">
    <property type="component" value="Unassembled WGS sequence"/>
</dbReference>
<dbReference type="AlphaFoldDB" id="A0A424Z243"/>
<protein>
    <submittedName>
        <fullName evidence="3">DUF115 domain-containing protein</fullName>
    </submittedName>
</protein>